<gene>
    <name evidence="7" type="ORF">PM001_LOCUS29098</name>
</gene>
<reference evidence="7" key="1">
    <citation type="submission" date="2024-01" db="EMBL/GenBank/DDBJ databases">
        <authorList>
            <person name="Webb A."/>
        </authorList>
    </citation>
    <scope>NUCLEOTIDE SEQUENCE</scope>
    <source>
        <strain evidence="7">Pm1</strain>
    </source>
</reference>
<dbReference type="SUPFAM" id="SSF56112">
    <property type="entry name" value="Protein kinase-like (PK-like)"/>
    <property type="match status" value="1"/>
</dbReference>
<dbReference type="InterPro" id="IPR011009">
    <property type="entry name" value="Kinase-like_dom_sf"/>
</dbReference>
<evidence type="ECO:0000313" key="8">
    <source>
        <dbReference type="Proteomes" id="UP001162060"/>
    </source>
</evidence>
<dbReference type="InterPro" id="IPR000719">
    <property type="entry name" value="Prot_kinase_dom"/>
</dbReference>
<evidence type="ECO:0000259" key="6">
    <source>
        <dbReference type="PROSITE" id="PS50011"/>
    </source>
</evidence>
<evidence type="ECO:0000256" key="3">
    <source>
        <dbReference type="ARBA" id="ARBA00022741"/>
    </source>
</evidence>
<dbReference type="PANTHER" id="PTHR24058">
    <property type="entry name" value="DUAL SPECIFICITY PROTEIN KINASE"/>
    <property type="match status" value="1"/>
</dbReference>
<evidence type="ECO:0000256" key="5">
    <source>
        <dbReference type="ARBA" id="ARBA00022840"/>
    </source>
</evidence>
<dbReference type="PANTHER" id="PTHR24058:SF130">
    <property type="entry name" value="SERINE_THREONINE PROTEIN KINASES-RELATED"/>
    <property type="match status" value="1"/>
</dbReference>
<sequence>MLHWTQQEKARPEAETRRSVLRCTVRTVASETKMMMVMMTAVLRDIKPENLVQSSLEAPLRPSTSTSLASSLPVNLVDFGNCLDADEPAAYADVDARGGFDVQTVTYRALQVTAGLLLCSKMDMWSIGCLLLECVLGKPLFTLPPLETSMRERADVMKVENANLLEQTEHVVTHRVLLDATYAPYQSAACYTEEAPEKCRRVGHDKQAETLQARLQAVDPGQHRFYDFVCSLLDVNPATRVDAKQAHSSFSSCKPSSRSELCLLDQKLIQLAQNVRSVFLLHLHKEWRSRSREHEVLEIIRTSALADRRYRRLLMLSTQPPHGLIVQESKSAMSDSPESESAMAEAPRGALIPYGLKMSYANCFCLYTFAKGAEGRFLADCCNVSNRERARAMMNKHCEVS</sequence>
<feature type="domain" description="Protein kinase" evidence="6">
    <location>
        <begin position="1"/>
        <end position="250"/>
    </location>
</feature>
<dbReference type="GO" id="GO:0005524">
    <property type="term" value="F:ATP binding"/>
    <property type="evidence" value="ECO:0007669"/>
    <property type="project" value="UniProtKB-KW"/>
</dbReference>
<accession>A0AAV1VEW9</accession>
<evidence type="ECO:0000256" key="2">
    <source>
        <dbReference type="ARBA" id="ARBA00022679"/>
    </source>
</evidence>
<keyword evidence="3" id="KW-0547">Nucleotide-binding</keyword>
<proteinExistence type="predicted"/>
<dbReference type="InterPro" id="IPR050494">
    <property type="entry name" value="Ser_Thr_dual-spec_kinase"/>
</dbReference>
<dbReference type="PROSITE" id="PS50011">
    <property type="entry name" value="PROTEIN_KINASE_DOM"/>
    <property type="match status" value="1"/>
</dbReference>
<dbReference type="Proteomes" id="UP001162060">
    <property type="component" value="Unassembled WGS sequence"/>
</dbReference>
<keyword evidence="5" id="KW-0067">ATP-binding</keyword>
<comment type="caution">
    <text evidence="7">The sequence shown here is derived from an EMBL/GenBank/DDBJ whole genome shotgun (WGS) entry which is preliminary data.</text>
</comment>
<dbReference type="Gene3D" id="1.10.510.10">
    <property type="entry name" value="Transferase(Phosphotransferase) domain 1"/>
    <property type="match status" value="1"/>
</dbReference>
<dbReference type="AlphaFoldDB" id="A0AAV1VEW9"/>
<evidence type="ECO:0000256" key="1">
    <source>
        <dbReference type="ARBA" id="ARBA00022527"/>
    </source>
</evidence>
<dbReference type="EMBL" id="CAKLBY020000305">
    <property type="protein sequence ID" value="CAK7943948.1"/>
    <property type="molecule type" value="Genomic_DNA"/>
</dbReference>
<organism evidence="7 8">
    <name type="scientific">Peronospora matthiolae</name>
    <dbReference type="NCBI Taxonomy" id="2874970"/>
    <lineage>
        <taxon>Eukaryota</taxon>
        <taxon>Sar</taxon>
        <taxon>Stramenopiles</taxon>
        <taxon>Oomycota</taxon>
        <taxon>Peronosporomycetes</taxon>
        <taxon>Peronosporales</taxon>
        <taxon>Peronosporaceae</taxon>
        <taxon>Peronospora</taxon>
    </lineage>
</organism>
<name>A0AAV1VEW9_9STRA</name>
<protein>
    <recommendedName>
        <fullName evidence="6">Protein kinase domain-containing protein</fullName>
    </recommendedName>
</protein>
<evidence type="ECO:0000313" key="7">
    <source>
        <dbReference type="EMBL" id="CAK7943948.1"/>
    </source>
</evidence>
<keyword evidence="2" id="KW-0808">Transferase</keyword>
<dbReference type="GO" id="GO:0004674">
    <property type="term" value="F:protein serine/threonine kinase activity"/>
    <property type="evidence" value="ECO:0007669"/>
    <property type="project" value="UniProtKB-KW"/>
</dbReference>
<dbReference type="Pfam" id="PF00069">
    <property type="entry name" value="Pkinase"/>
    <property type="match status" value="1"/>
</dbReference>
<evidence type="ECO:0000256" key="4">
    <source>
        <dbReference type="ARBA" id="ARBA00022777"/>
    </source>
</evidence>
<keyword evidence="1" id="KW-0723">Serine/threonine-protein kinase</keyword>
<keyword evidence="4" id="KW-0418">Kinase</keyword>